<organism evidence="20 21">
    <name type="scientific">Sphaceloma murrayae</name>
    <dbReference type="NCBI Taxonomy" id="2082308"/>
    <lineage>
        <taxon>Eukaryota</taxon>
        <taxon>Fungi</taxon>
        <taxon>Dikarya</taxon>
        <taxon>Ascomycota</taxon>
        <taxon>Pezizomycotina</taxon>
        <taxon>Dothideomycetes</taxon>
        <taxon>Dothideomycetidae</taxon>
        <taxon>Myriangiales</taxon>
        <taxon>Elsinoaceae</taxon>
        <taxon>Sphaceloma</taxon>
    </lineage>
</organism>
<evidence type="ECO:0000256" key="7">
    <source>
        <dbReference type="ARBA" id="ARBA00013061"/>
    </source>
</evidence>
<dbReference type="FunFam" id="3.40.50.1260:FF:000031">
    <property type="entry name" value="Phosphoglycerate kinase 1"/>
    <property type="match status" value="1"/>
</dbReference>
<dbReference type="HAMAP" id="MF_00145">
    <property type="entry name" value="Phosphoglyc_kinase"/>
    <property type="match status" value="1"/>
</dbReference>
<feature type="binding site" evidence="16">
    <location>
        <begin position="24"/>
        <end position="26"/>
    </location>
    <ligand>
        <name>substrate</name>
    </ligand>
</feature>
<keyword evidence="12 18" id="KW-0418">Kinase</keyword>
<evidence type="ECO:0000256" key="15">
    <source>
        <dbReference type="ARBA" id="ARBA00023152"/>
    </source>
</evidence>
<gene>
    <name evidence="20" type="ORF">CAC42_7734</name>
</gene>
<comment type="subunit">
    <text evidence="6 19">Monomer.</text>
</comment>
<dbReference type="GO" id="GO:0043531">
    <property type="term" value="F:ADP binding"/>
    <property type="evidence" value="ECO:0007669"/>
    <property type="project" value="TreeGrafter"/>
</dbReference>
<dbReference type="EC" id="2.7.2.3" evidence="7 18"/>
<comment type="catalytic activity">
    <reaction evidence="1 18">
        <text>(2R)-3-phosphoglycerate + ATP = (2R)-3-phospho-glyceroyl phosphate + ADP</text>
        <dbReference type="Rhea" id="RHEA:14801"/>
        <dbReference type="ChEBI" id="CHEBI:30616"/>
        <dbReference type="ChEBI" id="CHEBI:57604"/>
        <dbReference type="ChEBI" id="CHEBI:58272"/>
        <dbReference type="ChEBI" id="CHEBI:456216"/>
        <dbReference type="EC" id="2.7.2.3"/>
    </reaction>
</comment>
<keyword evidence="13 17" id="KW-0067">ATP-binding</keyword>
<dbReference type="PIRSF" id="PIRSF000724">
    <property type="entry name" value="Pgk"/>
    <property type="match status" value="1"/>
</dbReference>
<name>A0A2K1QXJ8_9PEZI</name>
<dbReference type="PROSITE" id="PS00111">
    <property type="entry name" value="PGLYCERATE_KINASE"/>
    <property type="match status" value="1"/>
</dbReference>
<evidence type="ECO:0000256" key="3">
    <source>
        <dbReference type="ARBA" id="ARBA00004496"/>
    </source>
</evidence>
<dbReference type="CDD" id="cd00318">
    <property type="entry name" value="Phosphoglycerate_kinase"/>
    <property type="match status" value="1"/>
</dbReference>
<dbReference type="FunCoup" id="A0A2K1QXJ8">
    <property type="interactions" value="686"/>
</dbReference>
<evidence type="ECO:0000256" key="4">
    <source>
        <dbReference type="ARBA" id="ARBA00004838"/>
    </source>
</evidence>
<evidence type="ECO:0000256" key="11">
    <source>
        <dbReference type="ARBA" id="ARBA00022741"/>
    </source>
</evidence>
<sequence length="417" mass="44407">MSLSNKLSITDVDVKGKRVLIRVDFNVPLDSSNKVTNPQRIVGAVPTIKYAIDHGAKAVVLMSHLGRPDGKKNEKYSLKPVVPELEKQLGSKVTFVNDCVGEEVEKTVNGTSDGGVVLLENLRFYAEEEGSSKDAEGKKVKADKADVEKFRKGLTALGDIYINDAFGTAHRGHSSMVGVDLPQKASGFLMKKELEYFAKALESPSRPFLAILGGAKVSDKIQLIDNLLTKVNSLIICGGMAFTFKKTLENVSIGSSLFDEAGAKTVADLVKKAKEKNVKIVLPVDYVTADKFSADAKVGYAEDKDGIPEGWMGLDCGKKSIELFKSAVAESSTILWNGPPGVFEFDNFAGATKAVMDECIKVVADGKTVIIGGGDTATVAAKYGVEDKLSHVSTGGGASLELLEGKELPGVAALSEK</sequence>
<evidence type="ECO:0000256" key="18">
    <source>
        <dbReference type="RuleBase" id="RU000532"/>
    </source>
</evidence>
<dbReference type="FunFam" id="3.40.50.1260:FF:000019">
    <property type="entry name" value="Phosphoglycerate kinase 1"/>
    <property type="match status" value="1"/>
</dbReference>
<evidence type="ECO:0000256" key="12">
    <source>
        <dbReference type="ARBA" id="ARBA00022777"/>
    </source>
</evidence>
<dbReference type="InParanoid" id="A0A2K1QXJ8"/>
<feature type="binding site" evidence="17">
    <location>
        <position position="220"/>
    </location>
    <ligand>
        <name>ATP</name>
        <dbReference type="ChEBI" id="CHEBI:30616"/>
    </ligand>
</feature>
<dbReference type="GO" id="GO:0005524">
    <property type="term" value="F:ATP binding"/>
    <property type="evidence" value="ECO:0007669"/>
    <property type="project" value="UniProtKB-KW"/>
</dbReference>
<comment type="caution">
    <text evidence="20">The sequence shown here is derived from an EMBL/GenBank/DDBJ whole genome shotgun (WGS) entry which is preliminary data.</text>
</comment>
<dbReference type="AlphaFoldDB" id="A0A2K1QXJ8"/>
<evidence type="ECO:0000256" key="5">
    <source>
        <dbReference type="ARBA" id="ARBA00008982"/>
    </source>
</evidence>
<proteinExistence type="inferred from homology"/>
<feature type="binding site" evidence="16">
    <location>
        <position position="40"/>
    </location>
    <ligand>
        <name>(2R)-3-phosphoglycerate</name>
        <dbReference type="ChEBI" id="CHEBI:58272"/>
    </ligand>
</feature>
<evidence type="ECO:0000256" key="16">
    <source>
        <dbReference type="PIRSR" id="PIRSR000724-1"/>
    </source>
</evidence>
<evidence type="ECO:0000313" key="20">
    <source>
        <dbReference type="EMBL" id="PNS19767.1"/>
    </source>
</evidence>
<keyword evidence="15" id="KW-0324">Glycolysis</keyword>
<keyword evidence="11" id="KW-0547">Nucleotide-binding</keyword>
<dbReference type="InterPro" id="IPR015824">
    <property type="entry name" value="Phosphoglycerate_kinase_N"/>
</dbReference>
<keyword evidence="9 18" id="KW-0808">Transferase</keyword>
<evidence type="ECO:0000256" key="1">
    <source>
        <dbReference type="ARBA" id="ARBA00000642"/>
    </source>
</evidence>
<dbReference type="GO" id="GO:0006096">
    <property type="term" value="P:glycolytic process"/>
    <property type="evidence" value="ECO:0007669"/>
    <property type="project" value="UniProtKB-KW"/>
</dbReference>
<evidence type="ECO:0000256" key="17">
    <source>
        <dbReference type="PIRSR" id="PIRSR000724-2"/>
    </source>
</evidence>
<protein>
    <recommendedName>
        <fullName evidence="8 18">Phosphoglycerate kinase</fullName>
        <ecNumber evidence="7 18">2.7.2.3</ecNumber>
    </recommendedName>
</protein>
<dbReference type="InterPro" id="IPR015911">
    <property type="entry name" value="Phosphoglycerate_kinase_CS"/>
</dbReference>
<dbReference type="Proteomes" id="UP000243797">
    <property type="component" value="Unassembled WGS sequence"/>
</dbReference>
<dbReference type="OrthoDB" id="275353at2759"/>
<dbReference type="GO" id="GO:0005829">
    <property type="term" value="C:cytosol"/>
    <property type="evidence" value="ECO:0007669"/>
    <property type="project" value="TreeGrafter"/>
</dbReference>
<comment type="pathway">
    <text evidence="4">Carbohydrate degradation; glycolysis; pyruvate from D-glyceraldehyde 3-phosphate: step 2/5.</text>
</comment>
<evidence type="ECO:0000256" key="8">
    <source>
        <dbReference type="ARBA" id="ARBA00016471"/>
    </source>
</evidence>
<evidence type="ECO:0000256" key="14">
    <source>
        <dbReference type="ARBA" id="ARBA00022842"/>
    </source>
</evidence>
<evidence type="ECO:0000256" key="19">
    <source>
        <dbReference type="RuleBase" id="RU000696"/>
    </source>
</evidence>
<keyword evidence="21" id="KW-1185">Reference proteome</keyword>
<dbReference type="PANTHER" id="PTHR11406:SF0">
    <property type="entry name" value="PHOSPHOGLYCERATE KINASE"/>
    <property type="match status" value="1"/>
</dbReference>
<keyword evidence="14" id="KW-0460">Magnesium</keyword>
<feature type="binding site" evidence="16">
    <location>
        <begin position="64"/>
        <end position="67"/>
    </location>
    <ligand>
        <name>substrate</name>
    </ligand>
</feature>
<dbReference type="PRINTS" id="PR00477">
    <property type="entry name" value="PHGLYCKINASE"/>
</dbReference>
<dbReference type="STRING" id="2082308.A0A2K1QXJ8"/>
<feature type="binding site" evidence="17">
    <location>
        <position position="313"/>
    </location>
    <ligand>
        <name>ATP</name>
        <dbReference type="ChEBI" id="CHEBI:30616"/>
    </ligand>
</feature>
<dbReference type="EMBL" id="NKHZ01000029">
    <property type="protein sequence ID" value="PNS19767.1"/>
    <property type="molecule type" value="Genomic_DNA"/>
</dbReference>
<evidence type="ECO:0000256" key="6">
    <source>
        <dbReference type="ARBA" id="ARBA00011245"/>
    </source>
</evidence>
<feature type="binding site" evidence="16">
    <location>
        <position position="123"/>
    </location>
    <ligand>
        <name>(2R)-3-phosphoglycerate</name>
        <dbReference type="ChEBI" id="CHEBI:58272"/>
    </ligand>
</feature>
<feature type="binding site" evidence="16">
    <location>
        <position position="171"/>
    </location>
    <ligand>
        <name>(2R)-3-phosphoglycerate</name>
        <dbReference type="ChEBI" id="CHEBI:58272"/>
    </ligand>
</feature>
<evidence type="ECO:0000256" key="10">
    <source>
        <dbReference type="ARBA" id="ARBA00022723"/>
    </source>
</evidence>
<dbReference type="SUPFAM" id="SSF53748">
    <property type="entry name" value="Phosphoglycerate kinase"/>
    <property type="match status" value="1"/>
</dbReference>
<comment type="subcellular location">
    <subcellularLocation>
        <location evidence="3">Cytoplasm</location>
    </subcellularLocation>
</comment>
<dbReference type="GO" id="GO:0004618">
    <property type="term" value="F:phosphoglycerate kinase activity"/>
    <property type="evidence" value="ECO:0007669"/>
    <property type="project" value="UniProtKB-EC"/>
</dbReference>
<dbReference type="InterPro" id="IPR001576">
    <property type="entry name" value="Phosphoglycerate_kinase"/>
</dbReference>
<evidence type="ECO:0000256" key="13">
    <source>
        <dbReference type="ARBA" id="ARBA00022840"/>
    </source>
</evidence>
<dbReference type="PANTHER" id="PTHR11406">
    <property type="entry name" value="PHOSPHOGLYCERATE KINASE"/>
    <property type="match status" value="1"/>
</dbReference>
<reference evidence="20 21" key="1">
    <citation type="submission" date="2017-06" db="EMBL/GenBank/DDBJ databases">
        <title>Draft genome sequence of a variant of Elsinoe murrayae.</title>
        <authorList>
            <person name="Cheng Q."/>
        </authorList>
    </citation>
    <scope>NUCLEOTIDE SEQUENCE [LARGE SCALE GENOMIC DNA]</scope>
    <source>
        <strain evidence="20 21">CQ-2017a</strain>
    </source>
</reference>
<feature type="binding site" evidence="17">
    <location>
        <position position="344"/>
    </location>
    <ligand>
        <name>ATP</name>
        <dbReference type="ChEBI" id="CHEBI:30616"/>
    </ligand>
</feature>
<dbReference type="Gene3D" id="3.40.50.1260">
    <property type="entry name" value="Phosphoglycerate kinase, N-terminal domain"/>
    <property type="match status" value="3"/>
</dbReference>
<dbReference type="InterPro" id="IPR036043">
    <property type="entry name" value="Phosphoglycerate_kinase_sf"/>
</dbReference>
<dbReference type="GO" id="GO:0006094">
    <property type="term" value="P:gluconeogenesis"/>
    <property type="evidence" value="ECO:0007669"/>
    <property type="project" value="TreeGrafter"/>
</dbReference>
<feature type="binding site" evidence="17">
    <location>
        <begin position="373"/>
        <end position="376"/>
    </location>
    <ligand>
        <name>ATP</name>
        <dbReference type="ChEBI" id="CHEBI:30616"/>
    </ligand>
</feature>
<keyword evidence="10" id="KW-0479">Metal-binding</keyword>
<evidence type="ECO:0000256" key="2">
    <source>
        <dbReference type="ARBA" id="ARBA00001946"/>
    </source>
</evidence>
<accession>A0A2K1QXJ8</accession>
<dbReference type="GO" id="GO:0046872">
    <property type="term" value="F:metal ion binding"/>
    <property type="evidence" value="ECO:0007669"/>
    <property type="project" value="UniProtKB-KW"/>
</dbReference>
<dbReference type="Pfam" id="PF00162">
    <property type="entry name" value="PGK"/>
    <property type="match status" value="1"/>
</dbReference>
<comment type="cofactor">
    <cofactor evidence="2">
        <name>Mg(2+)</name>
        <dbReference type="ChEBI" id="CHEBI:18420"/>
    </cofactor>
</comment>
<evidence type="ECO:0000313" key="21">
    <source>
        <dbReference type="Proteomes" id="UP000243797"/>
    </source>
</evidence>
<comment type="similarity">
    <text evidence="5 18">Belongs to the phosphoglycerate kinase family.</text>
</comment>
<evidence type="ECO:0000256" key="9">
    <source>
        <dbReference type="ARBA" id="ARBA00022679"/>
    </source>
</evidence>